<dbReference type="InterPro" id="IPR036291">
    <property type="entry name" value="NAD(P)-bd_dom_sf"/>
</dbReference>
<accession>A0ABV3ZDL1</accession>
<keyword evidence="6" id="KW-1185">Reference proteome</keyword>
<dbReference type="SUPFAM" id="SSF51735">
    <property type="entry name" value="NAD(P)-binding Rossmann-fold domains"/>
    <property type="match status" value="1"/>
</dbReference>
<dbReference type="SMART" id="SM00822">
    <property type="entry name" value="PKS_KR"/>
    <property type="match status" value="1"/>
</dbReference>
<dbReference type="InterPro" id="IPR002347">
    <property type="entry name" value="SDR_fam"/>
</dbReference>
<dbReference type="NCBIfam" id="NF006114">
    <property type="entry name" value="PRK08263.1"/>
    <property type="match status" value="1"/>
</dbReference>
<dbReference type="InterPro" id="IPR051911">
    <property type="entry name" value="SDR_oxidoreductase"/>
</dbReference>
<organism evidence="5 6">
    <name type="scientific">Danxiaibacter flavus</name>
    <dbReference type="NCBI Taxonomy" id="3049108"/>
    <lineage>
        <taxon>Bacteria</taxon>
        <taxon>Pseudomonadati</taxon>
        <taxon>Bacteroidota</taxon>
        <taxon>Chitinophagia</taxon>
        <taxon>Chitinophagales</taxon>
        <taxon>Chitinophagaceae</taxon>
        <taxon>Danxiaibacter</taxon>
    </lineage>
</organism>
<comment type="caution">
    <text evidence="5">The sequence shown here is derived from an EMBL/GenBank/DDBJ whole genome shotgun (WGS) entry which is preliminary data.</text>
</comment>
<evidence type="ECO:0000256" key="2">
    <source>
        <dbReference type="ARBA" id="ARBA00023002"/>
    </source>
</evidence>
<keyword evidence="2" id="KW-0560">Oxidoreductase</keyword>
<feature type="domain" description="Ketoreductase" evidence="4">
    <location>
        <begin position="3"/>
        <end position="188"/>
    </location>
</feature>
<gene>
    <name evidence="5" type="ORF">QTN47_10725</name>
</gene>
<reference evidence="5 6" key="1">
    <citation type="submission" date="2023-07" db="EMBL/GenBank/DDBJ databases">
        <authorList>
            <person name="Lian W.-H."/>
        </authorList>
    </citation>
    <scope>NUCLEOTIDE SEQUENCE [LARGE SCALE GENOMIC DNA]</scope>
    <source>
        <strain evidence="5 6">SYSU DXS3180</strain>
    </source>
</reference>
<dbReference type="PANTHER" id="PTHR43976:SF16">
    <property type="entry name" value="SHORT-CHAIN DEHYDROGENASE_REDUCTASE FAMILY PROTEIN"/>
    <property type="match status" value="1"/>
</dbReference>
<comment type="similarity">
    <text evidence="1 3">Belongs to the short-chain dehydrogenases/reductases (SDR) family.</text>
</comment>
<dbReference type="Gene3D" id="3.40.50.720">
    <property type="entry name" value="NAD(P)-binding Rossmann-like Domain"/>
    <property type="match status" value="1"/>
</dbReference>
<protein>
    <submittedName>
        <fullName evidence="5">SDR family oxidoreductase</fullName>
    </submittedName>
</protein>
<dbReference type="NCBIfam" id="NF005065">
    <property type="entry name" value="PRK06482.1"/>
    <property type="match status" value="1"/>
</dbReference>
<dbReference type="Proteomes" id="UP001560573">
    <property type="component" value="Unassembled WGS sequence"/>
</dbReference>
<evidence type="ECO:0000256" key="3">
    <source>
        <dbReference type="RuleBase" id="RU000363"/>
    </source>
</evidence>
<dbReference type="Pfam" id="PF00106">
    <property type="entry name" value="adh_short"/>
    <property type="match status" value="1"/>
</dbReference>
<sequence length="295" mass="31748">MKKVWFITGSSRGLGRSLTEAVLHSGDSVVATARNTEALKDLKEKYPGQLQTLQLDVTDEQAVTSVVNEAVSLFGRIDVVVNNAGFGITGAAEAFTREQMHSQIDTNFWGAVYVTRAVLPHLRKQQSGRILQVSSIGGRVGTPGVSIYQAAKFALVGFSEAVSKEVAPLGIKITIIEPGGFRTDWAGSSMTYATNIPDYDQTVGVMAKVLRSDFVPSGDPVKAAKVMIDVANHAQPPLHLLLGSDAAGLLKRANADREEEFNKWLDVTLSTDHDDAVNFFETDAAQILTMANANN</sequence>
<name>A0ABV3ZDL1_9BACT</name>
<dbReference type="RefSeq" id="WP_369329378.1">
    <property type="nucleotide sequence ID" value="NZ_JAULBC010000003.1"/>
</dbReference>
<evidence type="ECO:0000313" key="6">
    <source>
        <dbReference type="Proteomes" id="UP001560573"/>
    </source>
</evidence>
<dbReference type="NCBIfam" id="NF004824">
    <property type="entry name" value="PRK06180.1"/>
    <property type="match status" value="1"/>
</dbReference>
<dbReference type="InterPro" id="IPR057326">
    <property type="entry name" value="KR_dom"/>
</dbReference>
<dbReference type="CDD" id="cd05374">
    <property type="entry name" value="17beta-HSD-like_SDR_c"/>
    <property type="match status" value="1"/>
</dbReference>
<evidence type="ECO:0000256" key="1">
    <source>
        <dbReference type="ARBA" id="ARBA00006484"/>
    </source>
</evidence>
<dbReference type="PRINTS" id="PR00081">
    <property type="entry name" value="GDHRDH"/>
</dbReference>
<dbReference type="PRINTS" id="PR00080">
    <property type="entry name" value="SDRFAMILY"/>
</dbReference>
<evidence type="ECO:0000259" key="4">
    <source>
        <dbReference type="SMART" id="SM00822"/>
    </source>
</evidence>
<proteinExistence type="inferred from homology"/>
<dbReference type="PANTHER" id="PTHR43976">
    <property type="entry name" value="SHORT CHAIN DEHYDROGENASE"/>
    <property type="match status" value="1"/>
</dbReference>
<evidence type="ECO:0000313" key="5">
    <source>
        <dbReference type="EMBL" id="MEX6687971.1"/>
    </source>
</evidence>
<dbReference type="EMBL" id="JAULBC010000003">
    <property type="protein sequence ID" value="MEX6687971.1"/>
    <property type="molecule type" value="Genomic_DNA"/>
</dbReference>